<dbReference type="AlphaFoldDB" id="A0A6C0DHL5"/>
<reference evidence="1" key="1">
    <citation type="journal article" date="2020" name="Nature">
        <title>Giant virus diversity and host interactions through global metagenomics.</title>
        <authorList>
            <person name="Schulz F."/>
            <person name="Roux S."/>
            <person name="Paez-Espino D."/>
            <person name="Jungbluth S."/>
            <person name="Walsh D.A."/>
            <person name="Denef V.J."/>
            <person name="McMahon K.D."/>
            <person name="Konstantinidis K.T."/>
            <person name="Eloe-Fadrosh E.A."/>
            <person name="Kyrpides N.C."/>
            <person name="Woyke T."/>
        </authorList>
    </citation>
    <scope>NUCLEOTIDE SEQUENCE</scope>
    <source>
        <strain evidence="1">GVMAG-M-3300023174-182</strain>
    </source>
</reference>
<dbReference type="Gene3D" id="3.10.110.10">
    <property type="entry name" value="Ubiquitin Conjugating Enzyme"/>
    <property type="match status" value="1"/>
</dbReference>
<name>A0A6C0DHL5_9ZZZZ</name>
<protein>
    <submittedName>
        <fullName evidence="1">Uncharacterized protein</fullName>
    </submittedName>
</protein>
<dbReference type="EMBL" id="MN739615">
    <property type="protein sequence ID" value="QHT16027.1"/>
    <property type="molecule type" value="Genomic_DNA"/>
</dbReference>
<sequence>MTMISYSNLTISNAEYRRTINEYNKSEIKRSISNYMEKRVLREYSELSNKYINSYISVIYNEEINMLKISIMNYSNDKMQSYSFVIDKNYPFTPPAIYYNNKCYSSLLKMPSERFKDNLQKITNKQCLCCQSFICKFNWGPAVTMNIIISEIDRNRNYKRKVVITILIDQIKEKYLIDDIDIVSYLM</sequence>
<dbReference type="InterPro" id="IPR016135">
    <property type="entry name" value="UBQ-conjugating_enzyme/RWD"/>
</dbReference>
<proteinExistence type="predicted"/>
<evidence type="ECO:0000313" key="1">
    <source>
        <dbReference type="EMBL" id="QHT16027.1"/>
    </source>
</evidence>
<organism evidence="1">
    <name type="scientific">viral metagenome</name>
    <dbReference type="NCBI Taxonomy" id="1070528"/>
    <lineage>
        <taxon>unclassified sequences</taxon>
        <taxon>metagenomes</taxon>
        <taxon>organismal metagenomes</taxon>
    </lineage>
</organism>
<accession>A0A6C0DHL5</accession>
<dbReference type="SUPFAM" id="SSF54495">
    <property type="entry name" value="UBC-like"/>
    <property type="match status" value="1"/>
</dbReference>